<dbReference type="InterPro" id="IPR045584">
    <property type="entry name" value="Pilin-like"/>
</dbReference>
<keyword evidence="3" id="KW-1185">Reference proteome</keyword>
<proteinExistence type="predicted"/>
<keyword evidence="1" id="KW-0472">Membrane</keyword>
<organism evidence="2 3">
    <name type="scientific">Candidatus Fervidibacter sacchari</name>
    <dbReference type="NCBI Taxonomy" id="1448929"/>
    <lineage>
        <taxon>Bacteria</taxon>
        <taxon>Candidatus Fervidibacterota</taxon>
        <taxon>Candidatus Fervidibacter</taxon>
    </lineage>
</organism>
<accession>A0ABT2ES57</accession>
<dbReference type="Gene3D" id="3.30.700.10">
    <property type="entry name" value="Glycoprotein, Type 4 Pilin"/>
    <property type="match status" value="1"/>
</dbReference>
<evidence type="ECO:0000256" key="1">
    <source>
        <dbReference type="SAM" id="Phobius"/>
    </source>
</evidence>
<keyword evidence="1" id="KW-1133">Transmembrane helix</keyword>
<sequence>MRKRMILVSAIVFVVVLGWLMWYGWVSSPMAQLEQELERLRKAGEPTRWEDIAPPVPKHLDGTPLVRQAIEELHLAQQKFPLNVWGTYNAQVLEVARPALKTFRQALAFPHWRLVDPKQVAEFKTPDEEYKALREFARLLSAEALERKRKGNVDGALESCQTILKLCRHISDEPYILAFLFQKAIFAIGTRALWDEVLADADASATAYRVVLAELRAWDIDRDFVRALKGERVVAGILAYDFFRRKVWLLSTWTAANQSLTLAFYRQLLPIAQKGVPYDRQKISRLTADVMQKTQGSTLHLARILIVQPEELFDTATEVHALQRVTEVALALRLYRKEHGHYPENLQALVPKFLPSVPSDPYDGKPLRYRKLAKGFKVWSIGGNCKDDGGVKVRDWWRRGDLVLESKI</sequence>
<reference evidence="2 3" key="1">
    <citation type="submission" date="2022-08" db="EMBL/GenBank/DDBJ databases">
        <title>Bacterial and archaeal communities from various locations to study Microbial Dark Matter (Phase II).</title>
        <authorList>
            <person name="Stepanauskas R."/>
        </authorList>
    </citation>
    <scope>NUCLEOTIDE SEQUENCE [LARGE SCALE GENOMIC DNA]</scope>
    <source>
        <strain evidence="2 3">PD1</strain>
    </source>
</reference>
<keyword evidence="1" id="KW-0812">Transmembrane</keyword>
<evidence type="ECO:0000313" key="3">
    <source>
        <dbReference type="Proteomes" id="UP001204798"/>
    </source>
</evidence>
<name>A0ABT2ES57_9BACT</name>
<comment type="caution">
    <text evidence="2">The sequence shown here is derived from an EMBL/GenBank/DDBJ whole genome shotgun (WGS) entry which is preliminary data.</text>
</comment>
<dbReference type="RefSeq" id="WP_259096532.1">
    <property type="nucleotide sequence ID" value="NZ_CP130454.1"/>
</dbReference>
<protein>
    <recommendedName>
        <fullName evidence="4">Type II secretion system protein GspG C-terminal domain-containing protein</fullName>
    </recommendedName>
</protein>
<gene>
    <name evidence="2" type="ORF">M2350_002152</name>
</gene>
<dbReference type="EMBL" id="JANUCP010000004">
    <property type="protein sequence ID" value="MCS3919735.1"/>
    <property type="molecule type" value="Genomic_DNA"/>
</dbReference>
<feature type="transmembrane region" description="Helical" evidence="1">
    <location>
        <begin position="7"/>
        <end position="25"/>
    </location>
</feature>
<dbReference type="Proteomes" id="UP001204798">
    <property type="component" value="Unassembled WGS sequence"/>
</dbReference>
<evidence type="ECO:0008006" key="4">
    <source>
        <dbReference type="Google" id="ProtNLM"/>
    </source>
</evidence>
<evidence type="ECO:0000313" key="2">
    <source>
        <dbReference type="EMBL" id="MCS3919735.1"/>
    </source>
</evidence>
<dbReference type="SUPFAM" id="SSF54523">
    <property type="entry name" value="Pili subunits"/>
    <property type="match status" value="1"/>
</dbReference>